<keyword evidence="3" id="KW-0611">Plant defense</keyword>
<feature type="compositionally biased region" description="Basic and acidic residues" evidence="6">
    <location>
        <begin position="146"/>
        <end position="156"/>
    </location>
</feature>
<dbReference type="Gene3D" id="2.60.40.790">
    <property type="match status" value="1"/>
</dbReference>
<keyword evidence="7" id="KW-1133">Transmembrane helix</keyword>
<evidence type="ECO:0000256" key="6">
    <source>
        <dbReference type="SAM" id="MobiDB-lite"/>
    </source>
</evidence>
<evidence type="ECO:0000256" key="3">
    <source>
        <dbReference type="ARBA" id="ARBA00022821"/>
    </source>
</evidence>
<dbReference type="EMBL" id="JADCNM010000007">
    <property type="protein sequence ID" value="KAG0475464.1"/>
    <property type="molecule type" value="Genomic_DNA"/>
</dbReference>
<feature type="compositionally biased region" description="Basic and acidic residues" evidence="6">
    <location>
        <begin position="94"/>
        <end position="139"/>
    </location>
</feature>
<evidence type="ECO:0000256" key="4">
    <source>
        <dbReference type="PROSITE-ProRule" id="PRU00285"/>
    </source>
</evidence>
<comment type="caution">
    <text evidence="9">The sequence shown here is derived from an EMBL/GenBank/DDBJ whole genome shotgun (WGS) entry which is preliminary data.</text>
</comment>
<dbReference type="Pfam" id="PF00011">
    <property type="entry name" value="HSP20"/>
    <property type="match status" value="1"/>
</dbReference>
<evidence type="ECO:0000259" key="8">
    <source>
        <dbReference type="PROSITE" id="PS01031"/>
    </source>
</evidence>
<evidence type="ECO:0000313" key="10">
    <source>
        <dbReference type="Proteomes" id="UP000639772"/>
    </source>
</evidence>
<comment type="subcellular location">
    <subcellularLocation>
        <location evidence="1">Cell membrane</location>
        <topology evidence="1">Single-pass membrane protein</topology>
    </subcellularLocation>
</comment>
<sequence length="227" mass="25802">MANYEDFQPITEWTSDGTTDTLIVRLPGFNKEQLKVQIDNYGRLRTSGERPLVPGQVDRWIRFKTEHSIPDDCDLRGIRARFEDGVLYVNLPKSIKEEQTKMPESKEPEPEPERKPVPQQTQDREETPEAELNKRKENKVEEEDSGEQRGLHKDEVKEDDGGEAGAAPLLGKRMPSLVEGFRRPNQLVVNMTVAAVVFVVIAVYVAYKLRSGGREEKSEGNLGRLDL</sequence>
<dbReference type="GO" id="GO:0034605">
    <property type="term" value="P:cellular response to heat"/>
    <property type="evidence" value="ECO:0007669"/>
    <property type="project" value="TreeGrafter"/>
</dbReference>
<dbReference type="PROSITE" id="PS01031">
    <property type="entry name" value="SHSP"/>
    <property type="match status" value="1"/>
</dbReference>
<comment type="similarity">
    <text evidence="4 5">Belongs to the small heat shock protein (HSP20) family.</text>
</comment>
<protein>
    <recommendedName>
        <fullName evidence="8">SHSP domain-containing protein</fullName>
    </recommendedName>
</protein>
<evidence type="ECO:0000313" key="9">
    <source>
        <dbReference type="EMBL" id="KAG0475464.1"/>
    </source>
</evidence>
<accession>A0A835UTS5</accession>
<evidence type="ECO:0000256" key="2">
    <source>
        <dbReference type="ARBA" id="ARBA00022475"/>
    </source>
</evidence>
<dbReference type="GO" id="GO:0005886">
    <property type="term" value="C:plasma membrane"/>
    <property type="evidence" value="ECO:0007669"/>
    <property type="project" value="UniProtKB-SubCell"/>
</dbReference>
<name>A0A835UTS5_VANPL</name>
<keyword evidence="7" id="KW-0472">Membrane</keyword>
<evidence type="ECO:0000256" key="5">
    <source>
        <dbReference type="RuleBase" id="RU003616"/>
    </source>
</evidence>
<dbReference type="InterPro" id="IPR002068">
    <property type="entry name" value="A-crystallin/Hsp20_dom"/>
</dbReference>
<dbReference type="PANTHER" id="PTHR43670">
    <property type="entry name" value="HEAT SHOCK PROTEIN 26"/>
    <property type="match status" value="1"/>
</dbReference>
<evidence type="ECO:0000256" key="7">
    <source>
        <dbReference type="SAM" id="Phobius"/>
    </source>
</evidence>
<dbReference type="SUPFAM" id="SSF49764">
    <property type="entry name" value="HSP20-like chaperones"/>
    <property type="match status" value="1"/>
</dbReference>
<dbReference type="Proteomes" id="UP000639772">
    <property type="component" value="Chromosome 7"/>
</dbReference>
<dbReference type="OrthoDB" id="1431247at2759"/>
<dbReference type="InterPro" id="IPR008978">
    <property type="entry name" value="HSP20-like_chaperone"/>
</dbReference>
<dbReference type="PANTHER" id="PTHR43670:SF114">
    <property type="entry name" value="OS05G0592000 PROTEIN"/>
    <property type="match status" value="1"/>
</dbReference>
<dbReference type="AlphaFoldDB" id="A0A835UTS5"/>
<gene>
    <name evidence="9" type="ORF">HPP92_015150</name>
</gene>
<dbReference type="CDD" id="cd06464">
    <property type="entry name" value="ACD_sHsps-like"/>
    <property type="match status" value="1"/>
</dbReference>
<organism evidence="9 10">
    <name type="scientific">Vanilla planifolia</name>
    <name type="common">Vanilla</name>
    <dbReference type="NCBI Taxonomy" id="51239"/>
    <lineage>
        <taxon>Eukaryota</taxon>
        <taxon>Viridiplantae</taxon>
        <taxon>Streptophyta</taxon>
        <taxon>Embryophyta</taxon>
        <taxon>Tracheophyta</taxon>
        <taxon>Spermatophyta</taxon>
        <taxon>Magnoliopsida</taxon>
        <taxon>Liliopsida</taxon>
        <taxon>Asparagales</taxon>
        <taxon>Orchidaceae</taxon>
        <taxon>Vanilloideae</taxon>
        <taxon>Vanilleae</taxon>
        <taxon>Vanilla</taxon>
    </lineage>
</organism>
<keyword evidence="2" id="KW-1003">Cell membrane</keyword>
<reference evidence="9 10" key="1">
    <citation type="journal article" date="2020" name="Nat. Food">
        <title>A phased Vanilla planifolia genome enables genetic improvement of flavour and production.</title>
        <authorList>
            <person name="Hasing T."/>
            <person name="Tang H."/>
            <person name="Brym M."/>
            <person name="Khazi F."/>
            <person name="Huang T."/>
            <person name="Chambers A.H."/>
        </authorList>
    </citation>
    <scope>NUCLEOTIDE SEQUENCE [LARGE SCALE GENOMIC DNA]</scope>
    <source>
        <tissue evidence="9">Leaf</tissue>
    </source>
</reference>
<proteinExistence type="inferred from homology"/>
<feature type="region of interest" description="Disordered" evidence="6">
    <location>
        <begin position="94"/>
        <end position="168"/>
    </location>
</feature>
<feature type="transmembrane region" description="Helical" evidence="7">
    <location>
        <begin position="187"/>
        <end position="207"/>
    </location>
</feature>
<evidence type="ECO:0000256" key="1">
    <source>
        <dbReference type="ARBA" id="ARBA00004162"/>
    </source>
</evidence>
<keyword evidence="7" id="KW-0812">Transmembrane</keyword>
<feature type="domain" description="SHSP" evidence="8">
    <location>
        <begin position="1"/>
        <end position="108"/>
    </location>
</feature>
<dbReference type="GO" id="GO:0006952">
    <property type="term" value="P:defense response"/>
    <property type="evidence" value="ECO:0007669"/>
    <property type="project" value="UniProtKB-KW"/>
</dbReference>